<evidence type="ECO:0000256" key="6">
    <source>
        <dbReference type="SAM" id="Phobius"/>
    </source>
</evidence>
<organism evidence="7 8">
    <name type="scientific">Globisporangium ultimum (strain ATCC 200006 / CBS 805.95 / DAOM BR144)</name>
    <name type="common">Pythium ultimum</name>
    <dbReference type="NCBI Taxonomy" id="431595"/>
    <lineage>
        <taxon>Eukaryota</taxon>
        <taxon>Sar</taxon>
        <taxon>Stramenopiles</taxon>
        <taxon>Oomycota</taxon>
        <taxon>Peronosporomycetes</taxon>
        <taxon>Pythiales</taxon>
        <taxon>Pythiaceae</taxon>
        <taxon>Globisporangium</taxon>
    </lineage>
</organism>
<dbReference type="FunFam" id="3.40.50.1820:FF:000335">
    <property type="entry name" value="Carboxypeptidase"/>
    <property type="match status" value="1"/>
</dbReference>
<accession>K3WZY2</accession>
<dbReference type="SUPFAM" id="SSF53474">
    <property type="entry name" value="alpha/beta-Hydrolases"/>
    <property type="match status" value="1"/>
</dbReference>
<dbReference type="GO" id="GO:0004185">
    <property type="term" value="F:serine-type carboxypeptidase activity"/>
    <property type="evidence" value="ECO:0007669"/>
    <property type="project" value="UniProtKB-UniRule"/>
</dbReference>
<reference evidence="8" key="1">
    <citation type="journal article" date="2010" name="Genome Biol.">
        <title>Genome sequence of the necrotrophic plant pathogen Pythium ultimum reveals original pathogenicity mechanisms and effector repertoire.</title>
        <authorList>
            <person name="Levesque C.A."/>
            <person name="Brouwer H."/>
            <person name="Cano L."/>
            <person name="Hamilton J.P."/>
            <person name="Holt C."/>
            <person name="Huitema E."/>
            <person name="Raffaele S."/>
            <person name="Robideau G.P."/>
            <person name="Thines M."/>
            <person name="Win J."/>
            <person name="Zerillo M.M."/>
            <person name="Beakes G.W."/>
            <person name="Boore J.L."/>
            <person name="Busam D."/>
            <person name="Dumas B."/>
            <person name="Ferriera S."/>
            <person name="Fuerstenberg S.I."/>
            <person name="Gachon C.M."/>
            <person name="Gaulin E."/>
            <person name="Govers F."/>
            <person name="Grenville-Briggs L."/>
            <person name="Horner N."/>
            <person name="Hostetler J."/>
            <person name="Jiang R.H."/>
            <person name="Johnson J."/>
            <person name="Krajaejun T."/>
            <person name="Lin H."/>
            <person name="Meijer H.J."/>
            <person name="Moore B."/>
            <person name="Morris P."/>
            <person name="Phuntmart V."/>
            <person name="Puiu D."/>
            <person name="Shetty J."/>
            <person name="Stajich J.E."/>
            <person name="Tripathy S."/>
            <person name="Wawra S."/>
            <person name="van West P."/>
            <person name="Whitty B.R."/>
            <person name="Coutinho P.M."/>
            <person name="Henrissat B."/>
            <person name="Martin F."/>
            <person name="Thomas P.D."/>
            <person name="Tyler B.M."/>
            <person name="De Vries R.P."/>
            <person name="Kamoun S."/>
            <person name="Yandell M."/>
            <person name="Tisserat N."/>
            <person name="Buell C.R."/>
        </authorList>
    </citation>
    <scope>NUCLEOTIDE SEQUENCE</scope>
    <source>
        <strain evidence="8">DAOM:BR144</strain>
    </source>
</reference>
<dbReference type="AlphaFoldDB" id="K3WZY2"/>
<evidence type="ECO:0000313" key="7">
    <source>
        <dbReference type="EnsemblProtists" id="PYU1_T010531"/>
    </source>
</evidence>
<dbReference type="VEuPathDB" id="FungiDB:PYU1_G010509"/>
<proteinExistence type="inferred from homology"/>
<feature type="transmembrane region" description="Helical" evidence="6">
    <location>
        <begin position="486"/>
        <end position="509"/>
    </location>
</feature>
<keyword evidence="6" id="KW-0812">Transmembrane</keyword>
<dbReference type="PRINTS" id="PR00724">
    <property type="entry name" value="CRBOXYPTASEC"/>
</dbReference>
<evidence type="ECO:0000256" key="3">
    <source>
        <dbReference type="ARBA" id="ARBA00022670"/>
    </source>
</evidence>
<dbReference type="InParanoid" id="K3WZY2"/>
<dbReference type="InterPro" id="IPR018202">
    <property type="entry name" value="Ser_caboxypep_ser_AS"/>
</dbReference>
<sequence>MKLLRHLSLLAAWALVGGSRTSAAAKDNNYHLVKNLPGLDNADVTFKHYAGHLELHAKEKLFYWYTESQEDSENAPIVLWLNGGPGCSSLGGFFTENGPFVVNGDLSVKINRHSWNRKVNMVWLESPAGVGFSGPVQDALYYNDDVVAEKAHEFLQLFFDKYPELQNRKFYVTGESYAGMYIPYLVNLLVEKPIPNVNLAGFAIGNAYTDNKIDNSAYVDYYYSHGLISLENYRAMRKICGTDIGCVFTGGNCTDACKQVLEEGIFAIQEDDFNPYFIYGDKCLLMDNQANTLRLSADKKQQLQTTSNRRVDIVPCADTFTQAFLNQKSVQEAIHVTDHVDWVSCSGDVSDTYTSSDSSLPKYHNILGKGLNVLIYSGDADSVVNFIGTERWIGEEGLKLRVTDKWTAWFGPDKQLAGYVQGYEGLTFKTVKGAGHMVPAVKPLHGLNLFECFVFGDDACATFDYPKDEEELQAGAFTELHQTASAAMSLSSFLSVVAVGSVVAVFLAVGMKSAKKRADYAIIRSPTV</sequence>
<dbReference type="InterPro" id="IPR001563">
    <property type="entry name" value="Peptidase_S10"/>
</dbReference>
<evidence type="ECO:0000256" key="2">
    <source>
        <dbReference type="ARBA" id="ARBA00022645"/>
    </source>
</evidence>
<keyword evidence="5" id="KW-0732">Signal</keyword>
<dbReference type="PANTHER" id="PTHR11802:SF201">
    <property type="entry name" value="CARBOXYPEPTIDASE"/>
    <property type="match status" value="1"/>
</dbReference>
<comment type="similarity">
    <text evidence="1 5">Belongs to the peptidase S10 family.</text>
</comment>
<feature type="chain" id="PRO_5003872652" description="Carboxypeptidase" evidence="5">
    <location>
        <begin position="19"/>
        <end position="528"/>
    </location>
</feature>
<evidence type="ECO:0000256" key="4">
    <source>
        <dbReference type="ARBA" id="ARBA00022801"/>
    </source>
</evidence>
<keyword evidence="3 5" id="KW-0645">Protease</keyword>
<dbReference type="InterPro" id="IPR029058">
    <property type="entry name" value="AB_hydrolase_fold"/>
</dbReference>
<evidence type="ECO:0000256" key="1">
    <source>
        <dbReference type="ARBA" id="ARBA00009431"/>
    </source>
</evidence>
<name>K3WZY2_GLOUD</name>
<dbReference type="GO" id="GO:1904715">
    <property type="term" value="P:negative regulation of chaperone-mediated autophagy"/>
    <property type="evidence" value="ECO:0007669"/>
    <property type="project" value="UniProtKB-ARBA"/>
</dbReference>
<dbReference type="Gene3D" id="3.40.50.1820">
    <property type="entry name" value="alpha/beta hydrolase"/>
    <property type="match status" value="1"/>
</dbReference>
<dbReference type="eggNOG" id="KOG1282">
    <property type="taxonomic scope" value="Eukaryota"/>
</dbReference>
<reference evidence="7" key="3">
    <citation type="submission" date="2015-02" db="UniProtKB">
        <authorList>
            <consortium name="EnsemblProtists"/>
        </authorList>
    </citation>
    <scope>IDENTIFICATION</scope>
    <source>
        <strain evidence="7">DAOM BR144</strain>
    </source>
</reference>
<dbReference type="Proteomes" id="UP000019132">
    <property type="component" value="Unassembled WGS sequence"/>
</dbReference>
<dbReference type="PROSITE" id="PS00131">
    <property type="entry name" value="CARBOXYPEPT_SER_SER"/>
    <property type="match status" value="1"/>
</dbReference>
<evidence type="ECO:0000256" key="5">
    <source>
        <dbReference type="RuleBase" id="RU361156"/>
    </source>
</evidence>
<dbReference type="Pfam" id="PF00450">
    <property type="entry name" value="Peptidase_S10"/>
    <property type="match status" value="1"/>
</dbReference>
<dbReference type="EnsemblProtists" id="PYU1_T010531">
    <property type="protein sequence ID" value="PYU1_T010531"/>
    <property type="gene ID" value="PYU1_G010509"/>
</dbReference>
<keyword evidence="8" id="KW-1185">Reference proteome</keyword>
<dbReference type="GO" id="GO:0006508">
    <property type="term" value="P:proteolysis"/>
    <property type="evidence" value="ECO:0007669"/>
    <property type="project" value="UniProtKB-KW"/>
</dbReference>
<dbReference type="EC" id="3.4.16.-" evidence="5"/>
<keyword evidence="2 5" id="KW-0121">Carboxypeptidase</keyword>
<keyword evidence="4 5" id="KW-0378">Hydrolase</keyword>
<keyword evidence="6" id="KW-1133">Transmembrane helix</keyword>
<dbReference type="GO" id="GO:0031647">
    <property type="term" value="P:regulation of protein stability"/>
    <property type="evidence" value="ECO:0007669"/>
    <property type="project" value="UniProtKB-ARBA"/>
</dbReference>
<dbReference type="OMA" id="WYTGGQV"/>
<dbReference type="EMBL" id="GL376596">
    <property type="status" value="NOT_ANNOTATED_CDS"/>
    <property type="molecule type" value="Genomic_DNA"/>
</dbReference>
<dbReference type="STRING" id="431595.K3WZY2"/>
<protein>
    <recommendedName>
        <fullName evidence="5">Carboxypeptidase</fullName>
        <ecNumber evidence="5">3.4.16.-</ecNumber>
    </recommendedName>
</protein>
<dbReference type="HOGENOM" id="CLU_008523_13_3_1"/>
<feature type="signal peptide" evidence="5">
    <location>
        <begin position="1"/>
        <end position="18"/>
    </location>
</feature>
<keyword evidence="6" id="KW-0472">Membrane</keyword>
<reference evidence="8" key="2">
    <citation type="submission" date="2010-04" db="EMBL/GenBank/DDBJ databases">
        <authorList>
            <person name="Buell R."/>
            <person name="Hamilton J."/>
            <person name="Hostetler J."/>
        </authorList>
    </citation>
    <scope>NUCLEOTIDE SEQUENCE [LARGE SCALE GENOMIC DNA]</scope>
    <source>
        <strain evidence="8">DAOM:BR144</strain>
    </source>
</reference>
<evidence type="ECO:0000313" key="8">
    <source>
        <dbReference type="Proteomes" id="UP000019132"/>
    </source>
</evidence>
<dbReference type="PANTHER" id="PTHR11802">
    <property type="entry name" value="SERINE PROTEASE FAMILY S10 SERINE CARBOXYPEPTIDASE"/>
    <property type="match status" value="1"/>
</dbReference>